<dbReference type="PANTHER" id="PTHR11439:SF480">
    <property type="entry name" value="REVERSE TRANSCRIPTASE TY1_COPIA-TYPE DOMAIN-CONTAINING PROTEIN"/>
    <property type="match status" value="1"/>
</dbReference>
<evidence type="ECO:0000313" key="2">
    <source>
        <dbReference type="EMBL" id="GKV11936.1"/>
    </source>
</evidence>
<feature type="domain" description="Reverse transcriptase Ty1/copia-type" evidence="1">
    <location>
        <begin position="1"/>
        <end position="145"/>
    </location>
</feature>
<proteinExistence type="predicted"/>
<dbReference type="SUPFAM" id="SSF56672">
    <property type="entry name" value="DNA/RNA polymerases"/>
    <property type="match status" value="1"/>
</dbReference>
<dbReference type="Proteomes" id="UP001054252">
    <property type="component" value="Unassembled WGS sequence"/>
</dbReference>
<dbReference type="CDD" id="cd09272">
    <property type="entry name" value="RNase_HI_RT_Ty1"/>
    <property type="match status" value="1"/>
</dbReference>
<evidence type="ECO:0000313" key="3">
    <source>
        <dbReference type="Proteomes" id="UP001054252"/>
    </source>
</evidence>
<reference evidence="2 3" key="1">
    <citation type="journal article" date="2021" name="Commun. Biol.">
        <title>The genome of Shorea leprosula (Dipterocarpaceae) highlights the ecological relevance of drought in aseasonal tropical rainforests.</title>
        <authorList>
            <person name="Ng K.K.S."/>
            <person name="Kobayashi M.J."/>
            <person name="Fawcett J.A."/>
            <person name="Hatakeyama M."/>
            <person name="Paape T."/>
            <person name="Ng C.H."/>
            <person name="Ang C.C."/>
            <person name="Tnah L.H."/>
            <person name="Lee C.T."/>
            <person name="Nishiyama T."/>
            <person name="Sese J."/>
            <person name="O'Brien M.J."/>
            <person name="Copetti D."/>
            <person name="Mohd Noor M.I."/>
            <person name="Ong R.C."/>
            <person name="Putra M."/>
            <person name="Sireger I.Z."/>
            <person name="Indrioko S."/>
            <person name="Kosugi Y."/>
            <person name="Izuno A."/>
            <person name="Isagi Y."/>
            <person name="Lee S.L."/>
            <person name="Shimizu K.K."/>
        </authorList>
    </citation>
    <scope>NUCLEOTIDE SEQUENCE [LARGE SCALE GENOMIC DNA]</scope>
    <source>
        <strain evidence="2">214</strain>
    </source>
</reference>
<keyword evidence="3" id="KW-1185">Reference proteome</keyword>
<organism evidence="2 3">
    <name type="scientific">Rubroshorea leprosula</name>
    <dbReference type="NCBI Taxonomy" id="152421"/>
    <lineage>
        <taxon>Eukaryota</taxon>
        <taxon>Viridiplantae</taxon>
        <taxon>Streptophyta</taxon>
        <taxon>Embryophyta</taxon>
        <taxon>Tracheophyta</taxon>
        <taxon>Spermatophyta</taxon>
        <taxon>Magnoliopsida</taxon>
        <taxon>eudicotyledons</taxon>
        <taxon>Gunneridae</taxon>
        <taxon>Pentapetalae</taxon>
        <taxon>rosids</taxon>
        <taxon>malvids</taxon>
        <taxon>Malvales</taxon>
        <taxon>Dipterocarpaceae</taxon>
        <taxon>Rubroshorea</taxon>
    </lineage>
</organism>
<evidence type="ECO:0000259" key="1">
    <source>
        <dbReference type="Pfam" id="PF07727"/>
    </source>
</evidence>
<dbReference type="AlphaFoldDB" id="A0AAV5JLU9"/>
<dbReference type="Pfam" id="PF07727">
    <property type="entry name" value="RVT_2"/>
    <property type="match status" value="1"/>
</dbReference>
<protein>
    <recommendedName>
        <fullName evidence="1">Reverse transcriptase Ty1/copia-type domain-containing protein</fullName>
    </recommendedName>
</protein>
<dbReference type="InterPro" id="IPR013103">
    <property type="entry name" value="RVT_2"/>
</dbReference>
<dbReference type="EMBL" id="BPVZ01000035">
    <property type="protein sequence ID" value="GKV11936.1"/>
    <property type="molecule type" value="Genomic_DNA"/>
</dbReference>
<name>A0AAV5JLU9_9ROSI</name>
<comment type="caution">
    <text evidence="2">The sequence shown here is derived from an EMBL/GenBank/DDBJ whole genome shotgun (WGS) entry which is preliminary data.</text>
</comment>
<sequence>MEQPPGYVANSHPDFVCKLKKALYGLKQAPRAWYGKIAQYLQFCGYLASDSDHSLFVKKQSSLHVIVLLYVDDIIITGNDEKEIARLQEELSIRFDMKNLGELNHFLGLEVENLENRIFVTQRNYAEKLVAKFDLKEGKKCSTPLDINIRLRRDEGSLLSNPQPYRVLVGSLIYLTITRPDIAFAVGLVSRFMQAPRKPHLEAAKKILKYVNTTLDMGLFYKKEANFSLLGFTDADFGGDLADRKSTSGYVFLYGGTSISWCSKKQDSVSLSTTEAEYKASALAAQECVWLRRLIEDLDSPIQGSTSLYGDNQSAIRLATNPVCHARTKHIEVEHHFIREKVLEGTINALEVKSQDNVADIFTESLSKSSFEMLRSQLGIISRKSL</sequence>
<dbReference type="PANTHER" id="PTHR11439">
    <property type="entry name" value="GAG-POL-RELATED RETROTRANSPOSON"/>
    <property type="match status" value="1"/>
</dbReference>
<accession>A0AAV5JLU9</accession>
<dbReference type="InterPro" id="IPR043502">
    <property type="entry name" value="DNA/RNA_pol_sf"/>
</dbReference>
<gene>
    <name evidence="2" type="ORF">SLEP1_g23148</name>
</gene>